<dbReference type="Pfam" id="PF08240">
    <property type="entry name" value="ADH_N"/>
    <property type="match status" value="1"/>
</dbReference>
<accession>A0ABQ8QGA5</accession>
<evidence type="ECO:0000256" key="1">
    <source>
        <dbReference type="ARBA" id="ARBA00022857"/>
    </source>
</evidence>
<sequence>MSVCKKPSSWRRRRLLFVLKTVPIPKPGPGEVLVKARDPFAPNAPYPAIIGFDIAGDVEEIGECVEGFYKGYRVFFELKMSTNESAGYQQCAAAPVILDTLTYAQAASTPLTFTTGLNPTFDDKVTFPREAALVVGASTSVGQHGYTVDKSAKIIPAGCFCDCIPNSDHLSPKRIDKVPNDLPGIVDGLKKDEVGGVKLVVFPLRS</sequence>
<dbReference type="Gene3D" id="3.90.180.10">
    <property type="entry name" value="Medium-chain alcohol dehydrogenases, catalytic domain"/>
    <property type="match status" value="1"/>
</dbReference>
<dbReference type="InterPro" id="IPR051603">
    <property type="entry name" value="Zinc-ADH_QOR/CCCR"/>
</dbReference>
<evidence type="ECO:0000313" key="4">
    <source>
        <dbReference type="Proteomes" id="UP001163828"/>
    </source>
</evidence>
<dbReference type="EMBL" id="MU790582">
    <property type="protein sequence ID" value="KAJ3997465.1"/>
    <property type="molecule type" value="Genomic_DNA"/>
</dbReference>
<dbReference type="Proteomes" id="UP001163828">
    <property type="component" value="Unassembled WGS sequence"/>
</dbReference>
<keyword evidence="4" id="KW-1185">Reference proteome</keyword>
<dbReference type="PANTHER" id="PTHR44154:SF1">
    <property type="entry name" value="QUINONE OXIDOREDUCTASE"/>
    <property type="match status" value="1"/>
</dbReference>
<protein>
    <recommendedName>
        <fullName evidence="2">Alcohol dehydrogenase-like N-terminal domain-containing protein</fullName>
    </recommendedName>
</protein>
<evidence type="ECO:0000313" key="3">
    <source>
        <dbReference type="EMBL" id="KAJ3997465.1"/>
    </source>
</evidence>
<dbReference type="PANTHER" id="PTHR44154">
    <property type="entry name" value="QUINONE OXIDOREDUCTASE"/>
    <property type="match status" value="1"/>
</dbReference>
<comment type="caution">
    <text evidence="3">The sequence shown here is derived from an EMBL/GenBank/DDBJ whole genome shotgun (WGS) entry which is preliminary data.</text>
</comment>
<proteinExistence type="predicted"/>
<keyword evidence="1" id="KW-0521">NADP</keyword>
<gene>
    <name evidence="3" type="ORF">F5050DRAFT_1711306</name>
</gene>
<dbReference type="InterPro" id="IPR011032">
    <property type="entry name" value="GroES-like_sf"/>
</dbReference>
<dbReference type="InterPro" id="IPR013154">
    <property type="entry name" value="ADH-like_N"/>
</dbReference>
<evidence type="ECO:0000259" key="2">
    <source>
        <dbReference type="Pfam" id="PF08240"/>
    </source>
</evidence>
<organism evidence="3 4">
    <name type="scientific">Lentinula boryana</name>
    <dbReference type="NCBI Taxonomy" id="40481"/>
    <lineage>
        <taxon>Eukaryota</taxon>
        <taxon>Fungi</taxon>
        <taxon>Dikarya</taxon>
        <taxon>Basidiomycota</taxon>
        <taxon>Agaricomycotina</taxon>
        <taxon>Agaricomycetes</taxon>
        <taxon>Agaricomycetidae</taxon>
        <taxon>Agaricales</taxon>
        <taxon>Marasmiineae</taxon>
        <taxon>Omphalotaceae</taxon>
        <taxon>Lentinula</taxon>
    </lineage>
</organism>
<reference evidence="3" key="1">
    <citation type="submission" date="2022-08" db="EMBL/GenBank/DDBJ databases">
        <authorList>
            <consortium name="DOE Joint Genome Institute"/>
            <person name="Min B."/>
            <person name="Riley R."/>
            <person name="Sierra-Patev S."/>
            <person name="Naranjo-Ortiz M."/>
            <person name="Looney B."/>
            <person name="Konkel Z."/>
            <person name="Slot J.C."/>
            <person name="Sakamoto Y."/>
            <person name="Steenwyk J.L."/>
            <person name="Rokas A."/>
            <person name="Carro J."/>
            <person name="Camarero S."/>
            <person name="Ferreira P."/>
            <person name="Molpeceres G."/>
            <person name="Ruiz-Duenas F.J."/>
            <person name="Serrano A."/>
            <person name="Henrissat B."/>
            <person name="Drula E."/>
            <person name="Hughes K.W."/>
            <person name="Mata J.L."/>
            <person name="Ishikawa N.K."/>
            <person name="Vargas-Isla R."/>
            <person name="Ushijima S."/>
            <person name="Smith C.A."/>
            <person name="Ahrendt S."/>
            <person name="Andreopoulos W."/>
            <person name="He G."/>
            <person name="Labutti K."/>
            <person name="Lipzen A."/>
            <person name="Ng V."/>
            <person name="Sandor L."/>
            <person name="Barry K."/>
            <person name="Martinez A.T."/>
            <person name="Xiao Y."/>
            <person name="Gibbons J.G."/>
            <person name="Terashima K."/>
            <person name="Hibbett D.S."/>
            <person name="Grigoriev I.V."/>
        </authorList>
    </citation>
    <scope>NUCLEOTIDE SEQUENCE</scope>
    <source>
        <strain evidence="3">TFB10827</strain>
    </source>
</reference>
<name>A0ABQ8QGA5_9AGAR</name>
<dbReference type="SUPFAM" id="SSF50129">
    <property type="entry name" value="GroES-like"/>
    <property type="match status" value="1"/>
</dbReference>
<feature type="domain" description="Alcohol dehydrogenase-like N-terminal" evidence="2">
    <location>
        <begin position="42"/>
        <end position="82"/>
    </location>
</feature>